<dbReference type="Pfam" id="PF13148">
    <property type="entry name" value="DUF3987"/>
    <property type="match status" value="1"/>
</dbReference>
<protein>
    <recommendedName>
        <fullName evidence="4">DUF3987 domain-containing protein</fullName>
    </recommendedName>
</protein>
<feature type="region of interest" description="Disordered" evidence="1">
    <location>
        <begin position="514"/>
        <end position="538"/>
    </location>
</feature>
<evidence type="ECO:0000313" key="2">
    <source>
        <dbReference type="EMBL" id="GEP61294.1"/>
    </source>
</evidence>
<evidence type="ECO:0008006" key="4">
    <source>
        <dbReference type="Google" id="ProtNLM"/>
    </source>
</evidence>
<feature type="compositionally biased region" description="Acidic residues" evidence="1">
    <location>
        <begin position="516"/>
        <end position="525"/>
    </location>
</feature>
<name>A0A512NQR1_9HYPH</name>
<evidence type="ECO:0000313" key="3">
    <source>
        <dbReference type="Proteomes" id="UP000321058"/>
    </source>
</evidence>
<organism evidence="2 3">
    <name type="scientific">Reyranella soli</name>
    <dbReference type="NCBI Taxonomy" id="1230389"/>
    <lineage>
        <taxon>Bacteria</taxon>
        <taxon>Pseudomonadati</taxon>
        <taxon>Pseudomonadota</taxon>
        <taxon>Alphaproteobacteria</taxon>
        <taxon>Hyphomicrobiales</taxon>
        <taxon>Reyranellaceae</taxon>
        <taxon>Reyranella</taxon>
    </lineage>
</organism>
<dbReference type="Proteomes" id="UP000321058">
    <property type="component" value="Unassembled WGS sequence"/>
</dbReference>
<dbReference type="AlphaFoldDB" id="A0A512NQR1"/>
<keyword evidence="3" id="KW-1185">Reference proteome</keyword>
<evidence type="ECO:0000256" key="1">
    <source>
        <dbReference type="SAM" id="MobiDB-lite"/>
    </source>
</evidence>
<proteinExistence type="predicted"/>
<gene>
    <name evidence="2" type="primary">yfjI</name>
    <name evidence="2" type="ORF">RSO01_84600</name>
</gene>
<dbReference type="RefSeq" id="WP_170303776.1">
    <property type="nucleotide sequence ID" value="NZ_BKAJ01000212.1"/>
</dbReference>
<feature type="compositionally biased region" description="Basic and acidic residues" evidence="1">
    <location>
        <begin position="529"/>
        <end position="538"/>
    </location>
</feature>
<dbReference type="InterPro" id="IPR025048">
    <property type="entry name" value="DUF3987"/>
</dbReference>
<feature type="region of interest" description="Disordered" evidence="1">
    <location>
        <begin position="1"/>
        <end position="29"/>
    </location>
</feature>
<comment type="caution">
    <text evidence="2">The sequence shown here is derived from an EMBL/GenBank/DDBJ whole genome shotgun (WGS) entry which is preliminary data.</text>
</comment>
<accession>A0A512NQR1</accession>
<reference evidence="2 3" key="1">
    <citation type="submission" date="2019-07" db="EMBL/GenBank/DDBJ databases">
        <title>Whole genome shotgun sequence of Reyranella soli NBRC 108950.</title>
        <authorList>
            <person name="Hosoyama A."/>
            <person name="Uohara A."/>
            <person name="Ohji S."/>
            <person name="Ichikawa N."/>
        </authorList>
    </citation>
    <scope>NUCLEOTIDE SEQUENCE [LARGE SCALE GENOMIC DNA]</scope>
    <source>
        <strain evidence="2 3">NBRC 108950</strain>
    </source>
</reference>
<dbReference type="EMBL" id="BKAJ01000212">
    <property type="protein sequence ID" value="GEP61294.1"/>
    <property type="molecule type" value="Genomic_DNA"/>
</dbReference>
<sequence length="538" mass="57554">MQPKTPPAGFRVFKGANGNGSHGAATSPWSQPVPLVGQIERADYPLSALPEAIRGAVSEVTDAVQAPPEMVASSALAVASLAAQSLADVRRSETLTGPCSLYFLTVAESGDRKSTVDRLLGRAVREFQDSQRDAAKVTMAAHTADLSAWQAKRDAIDGKMTGDAKAGKDIDGHRADLAQIETGKPDAPRVPRLIFEDVTSEKLGRALATEWPSAGIFSSEGGAVLGGHSMGKDSIARTLSLLNKLWDGASHVVDRATSASFAVRGARMTISLQVQPHVLGDFLDRDRGMSRGSDFLARFLASQPASLQGSRMYREPQATPELHAFNARIADMLADLPTIDGERGLLLPTLDLDPIAKAHWVTVYDAIETQLSSGGDFASVRDVASKAADNVARLAGVLHVFENGPGGVIGLRSMQAAARIVTWHLYSARGLFAPLTLSREVANAATLDRWLIDRCRMEGVDGFSTRDVLNGGPNGTRKREDFEKAAEILAAHGRVRLVQDGKRKRLTVNPMLVDGTADDADDDAPDSPMIEKRVEGWN</sequence>